<reference evidence="1" key="1">
    <citation type="submission" date="2018-06" db="EMBL/GenBank/DDBJ databases">
        <authorList>
            <person name="Zhirakovskaya E."/>
        </authorList>
    </citation>
    <scope>NUCLEOTIDE SEQUENCE</scope>
</reference>
<dbReference type="AlphaFoldDB" id="A0A3B0YYK4"/>
<dbReference type="EMBL" id="UOFP01000126">
    <property type="protein sequence ID" value="VAW86155.1"/>
    <property type="molecule type" value="Genomic_DNA"/>
</dbReference>
<organism evidence="1">
    <name type="scientific">hydrothermal vent metagenome</name>
    <dbReference type="NCBI Taxonomy" id="652676"/>
    <lineage>
        <taxon>unclassified sequences</taxon>
        <taxon>metagenomes</taxon>
        <taxon>ecological metagenomes</taxon>
    </lineage>
</organism>
<name>A0A3B0YYK4_9ZZZZ</name>
<accession>A0A3B0YYK4</accession>
<evidence type="ECO:0000313" key="1">
    <source>
        <dbReference type="EMBL" id="VAW86155.1"/>
    </source>
</evidence>
<protein>
    <recommendedName>
        <fullName evidence="2">DUF2059 domain-containing protein</fullName>
    </recommendedName>
</protein>
<proteinExistence type="predicted"/>
<evidence type="ECO:0008006" key="2">
    <source>
        <dbReference type="Google" id="ProtNLM"/>
    </source>
</evidence>
<gene>
    <name evidence="1" type="ORF">MNBD_GAMMA18-1258</name>
</gene>
<sequence length="276" mass="30956">MYHTTKTNYLLIMCATLLFIALPAQAQTSQATIDKIIEETGINRLIAATPRLALAALKQSAFAIDEPKVNSQLNGAFSNAFTTENIKRDIRNQLAQNMAQSLADRYLDLLSKPEWMKLAKMERASSDSENREEMMQFAEALKQQAAPASRMTLIERLDQANRTSEFSTNLQLAFFRSVFSAINPVLDADMKIDNEELGKMQDEVRKTIAGDIKQHVQFSYLYAFRTLGDAELKRYVELSESDTNTKSNALLTKAVIDSIDKAAQRAARSMQIASKN</sequence>